<dbReference type="OrthoDB" id="525039at2"/>
<gene>
    <name evidence="4" type="ORF">BW34_00588</name>
</gene>
<evidence type="ECO:0000256" key="2">
    <source>
        <dbReference type="SAM" id="MobiDB-lite"/>
    </source>
</evidence>
<organism evidence="4 5">
    <name type="scientific">Microbacterium oleivorans</name>
    <dbReference type="NCBI Taxonomy" id="273677"/>
    <lineage>
        <taxon>Bacteria</taxon>
        <taxon>Bacillati</taxon>
        <taxon>Actinomycetota</taxon>
        <taxon>Actinomycetes</taxon>
        <taxon>Micrococcales</taxon>
        <taxon>Microbacteriaceae</taxon>
        <taxon>Microbacterium</taxon>
    </lineage>
</organism>
<evidence type="ECO:0000313" key="5">
    <source>
        <dbReference type="Proteomes" id="UP000024001"/>
    </source>
</evidence>
<accession>A0A031G228</accession>
<sequence>MRRVPVIAVTLTVMMLAACAPVSEVGTMSAPETGSAAAGTVPPTPASPTPQASVPAAPATPQADAPAPTPDRLELPSLGVDMRVQPVGVEGSGEMQIPERPSVAGWYRFGMAPADDRGTTVIAAHVDDRVYGIGPLAKLREAREGDVVTVTDADGTATDYVTESVTYIPRAELPVEELFTREGPRTLAVITCGGDFDQQTRTYSDNVVLIARARS</sequence>
<feature type="chain" id="PRO_5039484753" evidence="3">
    <location>
        <begin position="21"/>
        <end position="215"/>
    </location>
</feature>
<comment type="caution">
    <text evidence="4">The sequence shown here is derived from an EMBL/GenBank/DDBJ whole genome shotgun (WGS) entry which is preliminary data.</text>
</comment>
<evidence type="ECO:0000256" key="1">
    <source>
        <dbReference type="ARBA" id="ARBA00022801"/>
    </source>
</evidence>
<dbReference type="RefSeq" id="WP_036309344.1">
    <property type="nucleotide sequence ID" value="NZ_JFYO01000001.1"/>
</dbReference>
<feature type="region of interest" description="Disordered" evidence="2">
    <location>
        <begin position="27"/>
        <end position="78"/>
    </location>
</feature>
<protein>
    <submittedName>
        <fullName evidence="4">Putative secreted protein</fullName>
    </submittedName>
</protein>
<dbReference type="InterPro" id="IPR042001">
    <property type="entry name" value="Sortase_F"/>
</dbReference>
<keyword evidence="1" id="KW-0378">Hydrolase</keyword>
<dbReference type="PATRIC" id="fig|273677.3.peg.575"/>
<dbReference type="Proteomes" id="UP000024001">
    <property type="component" value="Unassembled WGS sequence"/>
</dbReference>
<reference evidence="4 5" key="1">
    <citation type="submission" date="2014-03" db="EMBL/GenBank/DDBJ databases">
        <title>Draft Genome Sequences of 13 Willow Endophytes.</title>
        <authorList>
            <person name="Gan H.Y."/>
            <person name="Gan H.M."/>
            <person name="Savka M.A."/>
            <person name="Hudson A.O."/>
        </authorList>
    </citation>
    <scope>NUCLEOTIDE SEQUENCE [LARGE SCALE GENOMIC DNA]</scope>
    <source>
        <strain evidence="4 5">RIT293</strain>
    </source>
</reference>
<proteinExistence type="predicted"/>
<name>A0A031G228_9MICO</name>
<dbReference type="GO" id="GO:0016787">
    <property type="term" value="F:hydrolase activity"/>
    <property type="evidence" value="ECO:0007669"/>
    <property type="project" value="UniProtKB-KW"/>
</dbReference>
<feature type="compositionally biased region" description="Low complexity" evidence="2">
    <location>
        <begin position="49"/>
        <end position="66"/>
    </location>
</feature>
<dbReference type="SUPFAM" id="SSF63817">
    <property type="entry name" value="Sortase"/>
    <property type="match status" value="1"/>
</dbReference>
<dbReference type="CDD" id="cd05829">
    <property type="entry name" value="Sortase_F"/>
    <property type="match status" value="1"/>
</dbReference>
<dbReference type="eggNOG" id="COG3764">
    <property type="taxonomic scope" value="Bacteria"/>
</dbReference>
<evidence type="ECO:0000313" key="4">
    <source>
        <dbReference type="EMBL" id="EZP29955.1"/>
    </source>
</evidence>
<dbReference type="InterPro" id="IPR005754">
    <property type="entry name" value="Sortase"/>
</dbReference>
<keyword evidence="3" id="KW-0732">Signal</keyword>
<keyword evidence="5" id="KW-1185">Reference proteome</keyword>
<feature type="signal peptide" evidence="3">
    <location>
        <begin position="1"/>
        <end position="20"/>
    </location>
</feature>
<dbReference type="InterPro" id="IPR023365">
    <property type="entry name" value="Sortase_dom-sf"/>
</dbReference>
<dbReference type="EMBL" id="JFYO01000001">
    <property type="protein sequence ID" value="EZP29955.1"/>
    <property type="molecule type" value="Genomic_DNA"/>
</dbReference>
<dbReference type="Pfam" id="PF04203">
    <property type="entry name" value="Sortase"/>
    <property type="match status" value="1"/>
</dbReference>
<dbReference type="Gene3D" id="2.40.260.10">
    <property type="entry name" value="Sortase"/>
    <property type="match status" value="1"/>
</dbReference>
<dbReference type="PROSITE" id="PS51257">
    <property type="entry name" value="PROKAR_LIPOPROTEIN"/>
    <property type="match status" value="1"/>
</dbReference>
<dbReference type="AlphaFoldDB" id="A0A031G228"/>
<evidence type="ECO:0000256" key="3">
    <source>
        <dbReference type="SAM" id="SignalP"/>
    </source>
</evidence>